<proteinExistence type="predicted"/>
<organism evidence="2 3">
    <name type="scientific">Escherichia coli</name>
    <dbReference type="NCBI Taxonomy" id="562"/>
    <lineage>
        <taxon>Bacteria</taxon>
        <taxon>Pseudomonadati</taxon>
        <taxon>Pseudomonadota</taxon>
        <taxon>Gammaproteobacteria</taxon>
        <taxon>Enterobacterales</taxon>
        <taxon>Enterobacteriaceae</taxon>
        <taxon>Escherichia</taxon>
    </lineage>
</organism>
<gene>
    <name evidence="2" type="ORF">NCTC7927_04857</name>
</gene>
<dbReference type="EMBL" id="UGAK01000003">
    <property type="protein sequence ID" value="STF95908.1"/>
    <property type="molecule type" value="Genomic_DNA"/>
</dbReference>
<keyword evidence="1" id="KW-0472">Membrane</keyword>
<keyword evidence="1" id="KW-1133">Transmembrane helix</keyword>
<feature type="transmembrane region" description="Helical" evidence="1">
    <location>
        <begin position="6"/>
        <end position="26"/>
    </location>
</feature>
<dbReference type="AlphaFoldDB" id="A0A376MEC6"/>
<name>A0A376MEC6_ECOLX</name>
<evidence type="ECO:0000256" key="1">
    <source>
        <dbReference type="SAM" id="Phobius"/>
    </source>
</evidence>
<evidence type="ECO:0000313" key="2">
    <source>
        <dbReference type="EMBL" id="STF95908.1"/>
    </source>
</evidence>
<keyword evidence="1" id="KW-0812">Transmembrane</keyword>
<sequence length="229" mass="26776">MSSFWEGILSSSISFAIIGFVCKAFLQHIDKRELESFKNKLKYESEQRIKEDERAYNFKKARDLEIGRWGLTLLSAANGFLGRLCYIKDHNDLSSDQYYIDSTRFYLCQYFCWVHQFRKNRDLSVFPPTNDEMLITELIKNISIALRENDIGFPCIRSLEQKYIGESLSIGAECMSYKDFIDSKVLENYAPLNDFVEAILQNNNKDYIDKLAIPFQDLKTRFDAALQNK</sequence>
<accession>A0A376MEC6</accession>
<protein>
    <submittedName>
        <fullName evidence="2">Uncharacterized protein</fullName>
    </submittedName>
</protein>
<dbReference type="Proteomes" id="UP000254043">
    <property type="component" value="Unassembled WGS sequence"/>
</dbReference>
<evidence type="ECO:0000313" key="3">
    <source>
        <dbReference type="Proteomes" id="UP000254043"/>
    </source>
</evidence>
<reference evidence="2 3" key="1">
    <citation type="submission" date="2018-06" db="EMBL/GenBank/DDBJ databases">
        <authorList>
            <consortium name="Pathogen Informatics"/>
            <person name="Doyle S."/>
        </authorList>
    </citation>
    <scope>NUCLEOTIDE SEQUENCE [LARGE SCALE GENOMIC DNA]</scope>
    <source>
        <strain evidence="2 3">NCTC7927</strain>
    </source>
</reference>